<reference evidence="6 7" key="1">
    <citation type="journal article" date="2020" name="Microbiol. Resour. Announc.">
        <title>Draft Genome Sequence of a Cladosporium Species Isolated from the Mesophotic Ascidian Didemnum maculosum.</title>
        <authorList>
            <person name="Gioti A."/>
            <person name="Siaperas R."/>
            <person name="Nikolaivits E."/>
            <person name="Le Goff G."/>
            <person name="Ouazzani J."/>
            <person name="Kotoulas G."/>
            <person name="Topakas E."/>
        </authorList>
    </citation>
    <scope>NUCLEOTIDE SEQUENCE [LARGE SCALE GENOMIC DNA]</scope>
    <source>
        <strain evidence="6 7">TM138-S3</strain>
    </source>
</reference>
<dbReference type="GO" id="GO:0005634">
    <property type="term" value="C:nucleus"/>
    <property type="evidence" value="ECO:0007669"/>
    <property type="project" value="UniProtKB-SubCell"/>
</dbReference>
<comment type="subcellular location">
    <subcellularLocation>
        <location evidence="1">Nucleus</location>
    </subcellularLocation>
</comment>
<dbReference type="GeneID" id="96011061"/>
<evidence type="ECO:0000256" key="4">
    <source>
        <dbReference type="ARBA" id="ARBA00022833"/>
    </source>
</evidence>
<evidence type="ECO:0008006" key="8">
    <source>
        <dbReference type="Google" id="ProtNLM"/>
    </source>
</evidence>
<sequence length="451" mass="52112">MSFLNMPGAATDLTVLNPEHEDFDEAKRLDRFKICGVEYLRSDSLAGLKESRVKKSSIWRFGEKLLRVRDRKEVYYCYQCERQKRKQLLPKLSGNTGAHQHLLRHHNIDGDGRPKSHPPAGQHGIDENTFTLVSVAKKSEFQRLLIRWLVYCHICISMVENGYFRDLVAYLNKGLAALLPLAQATIRKWIMNAHREEKEKIKEEMRTSISGIHISFDMWTSPNYLAMLSVFAHYLDKGGARRSRLIGFKRVLGAHTGENQAALIVETLHEYGIAGKTRYFMSDNASSNDTCVDTVLKTISPELSTAQRKARRLRCLGHVVNLCARALLIGRESKKTLRKLEYVSEEESGGTWRSRGPVGKLHNIIKYIRWTPQRREQFASIRIRGELAKFDELELIEDNDTRWNSFFMAIGRALNVRERIVEFCYQHQAVGADRRLEDDTLSRCEWDQLER</sequence>
<evidence type="ECO:0000313" key="7">
    <source>
        <dbReference type="Proteomes" id="UP000803884"/>
    </source>
</evidence>
<evidence type="ECO:0000256" key="5">
    <source>
        <dbReference type="ARBA" id="ARBA00023242"/>
    </source>
</evidence>
<dbReference type="AlphaFoldDB" id="A0AB34K960"/>
<dbReference type="GO" id="GO:0008270">
    <property type="term" value="F:zinc ion binding"/>
    <property type="evidence" value="ECO:0007669"/>
    <property type="project" value="UniProtKB-KW"/>
</dbReference>
<evidence type="ECO:0000256" key="2">
    <source>
        <dbReference type="ARBA" id="ARBA00022723"/>
    </source>
</evidence>
<keyword evidence="4" id="KW-0862">Zinc</keyword>
<organism evidence="6 7">
    <name type="scientific">Cladosporium halotolerans</name>
    <dbReference type="NCBI Taxonomy" id="1052096"/>
    <lineage>
        <taxon>Eukaryota</taxon>
        <taxon>Fungi</taxon>
        <taxon>Dikarya</taxon>
        <taxon>Ascomycota</taxon>
        <taxon>Pezizomycotina</taxon>
        <taxon>Dothideomycetes</taxon>
        <taxon>Dothideomycetidae</taxon>
        <taxon>Cladosporiales</taxon>
        <taxon>Cladosporiaceae</taxon>
        <taxon>Cladosporium</taxon>
    </lineage>
</organism>
<feature type="non-terminal residue" evidence="6">
    <location>
        <position position="451"/>
    </location>
</feature>
<dbReference type="PANTHER" id="PTHR46481">
    <property type="entry name" value="ZINC FINGER BED DOMAIN-CONTAINING PROTEIN 4"/>
    <property type="match status" value="1"/>
</dbReference>
<gene>
    <name evidence="6" type="ORF">WHR41_09620</name>
</gene>
<evidence type="ECO:0000256" key="3">
    <source>
        <dbReference type="ARBA" id="ARBA00022771"/>
    </source>
</evidence>
<proteinExistence type="predicted"/>
<dbReference type="Proteomes" id="UP000803884">
    <property type="component" value="Unassembled WGS sequence"/>
</dbReference>
<keyword evidence="3" id="KW-0863">Zinc-finger</keyword>
<dbReference type="EMBL" id="JAAQHG020000370">
    <property type="protein sequence ID" value="KAL1581648.1"/>
    <property type="molecule type" value="Genomic_DNA"/>
</dbReference>
<evidence type="ECO:0000313" key="6">
    <source>
        <dbReference type="EMBL" id="KAL1581648.1"/>
    </source>
</evidence>
<keyword evidence="7" id="KW-1185">Reference proteome</keyword>
<name>A0AB34K960_9PEZI</name>
<keyword evidence="2" id="KW-0479">Metal-binding</keyword>
<dbReference type="SUPFAM" id="SSF53098">
    <property type="entry name" value="Ribonuclease H-like"/>
    <property type="match status" value="1"/>
</dbReference>
<comment type="caution">
    <text evidence="6">The sequence shown here is derived from an EMBL/GenBank/DDBJ whole genome shotgun (WGS) entry which is preliminary data.</text>
</comment>
<accession>A0AB34K960</accession>
<protein>
    <recommendedName>
        <fullName evidence="8">Transposase</fullName>
    </recommendedName>
</protein>
<evidence type="ECO:0000256" key="1">
    <source>
        <dbReference type="ARBA" id="ARBA00004123"/>
    </source>
</evidence>
<dbReference type="InterPro" id="IPR012337">
    <property type="entry name" value="RNaseH-like_sf"/>
</dbReference>
<dbReference type="RefSeq" id="XP_069224757.1">
    <property type="nucleotide sequence ID" value="XM_069378223.1"/>
</dbReference>
<dbReference type="InterPro" id="IPR052035">
    <property type="entry name" value="ZnF_BED_domain_contain"/>
</dbReference>
<keyword evidence="5" id="KW-0539">Nucleus</keyword>
<dbReference type="PANTHER" id="PTHR46481:SF10">
    <property type="entry name" value="ZINC FINGER BED DOMAIN-CONTAINING PROTEIN 39"/>
    <property type="match status" value="1"/>
</dbReference>